<evidence type="ECO:0000256" key="1">
    <source>
        <dbReference type="SAM" id="SignalP"/>
    </source>
</evidence>
<sequence>MLRRALILLLLAASPALAAPALDGLPKRVQDDLWEMIRACNAAGGRPGDPMRALEAVDLDGDGTPDLVLDEARFPCAGLKAGALCPSVGCSTYVTLSDRGRWRPALDVVGGYCIDRAETPARFMTVQKQYLADGGGYILNVRYRFRNGMAFQDGRGRC</sequence>
<dbReference type="RefSeq" id="WP_149821013.1">
    <property type="nucleotide sequence ID" value="NZ_VUOA01000036.1"/>
</dbReference>
<evidence type="ECO:0000313" key="3">
    <source>
        <dbReference type="Proteomes" id="UP000323142"/>
    </source>
</evidence>
<reference evidence="2 3" key="1">
    <citation type="submission" date="2019-09" db="EMBL/GenBank/DDBJ databases">
        <title>Salinarimonas rosea gen. nov., sp. nov., a new member of the a-2 subgroup of the Proteobacteria.</title>
        <authorList>
            <person name="Liu J."/>
        </authorList>
    </citation>
    <scope>NUCLEOTIDE SEQUENCE [LARGE SCALE GENOMIC DNA]</scope>
    <source>
        <strain evidence="2 3">BN140002</strain>
    </source>
</reference>
<feature type="chain" id="PRO_5022925226" evidence="1">
    <location>
        <begin position="19"/>
        <end position="158"/>
    </location>
</feature>
<keyword evidence="3" id="KW-1185">Reference proteome</keyword>
<dbReference type="Proteomes" id="UP000323142">
    <property type="component" value="Unassembled WGS sequence"/>
</dbReference>
<feature type="signal peptide" evidence="1">
    <location>
        <begin position="1"/>
        <end position="18"/>
    </location>
</feature>
<reference evidence="2 3" key="2">
    <citation type="submission" date="2019-09" db="EMBL/GenBank/DDBJ databases">
        <authorList>
            <person name="Jin C."/>
        </authorList>
    </citation>
    <scope>NUCLEOTIDE SEQUENCE [LARGE SCALE GENOMIC DNA]</scope>
    <source>
        <strain evidence="2 3">BN140002</strain>
    </source>
</reference>
<proteinExistence type="predicted"/>
<keyword evidence="1" id="KW-0732">Signal</keyword>
<gene>
    <name evidence="2" type="ORF">F0L46_20445</name>
</gene>
<dbReference type="AlphaFoldDB" id="A0A5B2V8R9"/>
<dbReference type="OrthoDB" id="6088067at2"/>
<name>A0A5B2V8R9_9HYPH</name>
<dbReference type="EMBL" id="VUOA01000036">
    <property type="protein sequence ID" value="KAA2235381.1"/>
    <property type="molecule type" value="Genomic_DNA"/>
</dbReference>
<accession>A0A5B2V8R9</accession>
<protein>
    <submittedName>
        <fullName evidence="2">Uncharacterized protein</fullName>
    </submittedName>
</protein>
<organism evidence="2 3">
    <name type="scientific">Salinarimonas soli</name>
    <dbReference type="NCBI Taxonomy" id="1638099"/>
    <lineage>
        <taxon>Bacteria</taxon>
        <taxon>Pseudomonadati</taxon>
        <taxon>Pseudomonadota</taxon>
        <taxon>Alphaproteobacteria</taxon>
        <taxon>Hyphomicrobiales</taxon>
        <taxon>Salinarimonadaceae</taxon>
        <taxon>Salinarimonas</taxon>
    </lineage>
</organism>
<evidence type="ECO:0000313" key="2">
    <source>
        <dbReference type="EMBL" id="KAA2235381.1"/>
    </source>
</evidence>
<comment type="caution">
    <text evidence="2">The sequence shown here is derived from an EMBL/GenBank/DDBJ whole genome shotgun (WGS) entry which is preliminary data.</text>
</comment>